<organism evidence="3 4">
    <name type="scientific">Pseudoalteromonas aurantia</name>
    <dbReference type="NCBI Taxonomy" id="43654"/>
    <lineage>
        <taxon>Bacteria</taxon>
        <taxon>Pseudomonadati</taxon>
        <taxon>Pseudomonadota</taxon>
        <taxon>Gammaproteobacteria</taxon>
        <taxon>Alteromonadales</taxon>
        <taxon>Pseudoalteromonadaceae</taxon>
        <taxon>Pseudoalteromonas</taxon>
    </lineage>
</organism>
<dbReference type="InterPro" id="IPR052196">
    <property type="entry name" value="Bact_Kbp"/>
</dbReference>
<dbReference type="AlphaFoldDB" id="A0A5S3VEK6"/>
<comment type="caution">
    <text evidence="3">The sequence shown here is derived from an EMBL/GenBank/DDBJ whole genome shotgun (WGS) entry which is preliminary data.</text>
</comment>
<sequence length="373" mass="41567">MKYPIAALLLAMSAPFSIFAESLDLKNNAPAQYTVKTGDTLWDISNLYLKTPWEWRQLWQWNPQVSNPDKIYPGDVLVLNYDQQGRPILMLDKGIKKLSPSGRVVVQKNMAIPTLPLAMIEPFLEYEQALDKDALQESPMVLGASHNVKMTTLGHTLYVKGNLIRASNYGIYRQGEPYIDPVSGAILAYETRLVGSGRVTRSGDLSQGIPSSVEVEMIKQEIKSGDVLLPISQGQSYTVQFNMERPEKISEGTIIASTNKLREFGTTAVVVLNLGSQSQLKEGHILDIKKQSPTVIEGDSGPRYVEDANGLEKFIKDVRELFGKENTENSVVWTMPKEKVGELMVFKVYHDISYAMVIKSIRPIRVGDTVSAD</sequence>
<reference evidence="4" key="2">
    <citation type="submission" date="2019-06" db="EMBL/GenBank/DDBJ databases">
        <title>Co-occurence of chitin degradation, pigmentation and bioactivity in marine Pseudoalteromonas.</title>
        <authorList>
            <person name="Sonnenschein E.C."/>
            <person name="Bech P.K."/>
        </authorList>
    </citation>
    <scope>NUCLEOTIDE SEQUENCE [LARGE SCALE GENOMIC DNA]</scope>
    <source>
        <strain evidence="4">S3790</strain>
    </source>
</reference>
<dbReference type="SMART" id="SM00257">
    <property type="entry name" value="LysM"/>
    <property type="match status" value="1"/>
</dbReference>
<accession>A0A5S3VEK6</accession>
<dbReference type="PROSITE" id="PS51782">
    <property type="entry name" value="LYSM"/>
    <property type="match status" value="1"/>
</dbReference>
<evidence type="ECO:0000313" key="4">
    <source>
        <dbReference type="Proteomes" id="UP000307217"/>
    </source>
</evidence>
<feature type="signal peptide" evidence="1">
    <location>
        <begin position="1"/>
        <end position="20"/>
    </location>
</feature>
<dbReference type="SUPFAM" id="SSF54106">
    <property type="entry name" value="LysM domain"/>
    <property type="match status" value="1"/>
</dbReference>
<evidence type="ECO:0000313" key="3">
    <source>
        <dbReference type="EMBL" id="TMO70736.1"/>
    </source>
</evidence>
<dbReference type="CDD" id="cd00118">
    <property type="entry name" value="LysM"/>
    <property type="match status" value="1"/>
</dbReference>
<feature type="chain" id="PRO_5024303476" evidence="1">
    <location>
        <begin position="21"/>
        <end position="373"/>
    </location>
</feature>
<dbReference type="RefSeq" id="WP_138589469.1">
    <property type="nucleotide sequence ID" value="NZ_PNBX01000001.1"/>
</dbReference>
<dbReference type="InterPro" id="IPR036779">
    <property type="entry name" value="LysM_dom_sf"/>
</dbReference>
<keyword evidence="1" id="KW-0732">Signal</keyword>
<reference evidence="3 4" key="1">
    <citation type="submission" date="2018-01" db="EMBL/GenBank/DDBJ databases">
        <authorList>
            <person name="Paulsen S."/>
            <person name="Gram L.K."/>
        </authorList>
    </citation>
    <scope>NUCLEOTIDE SEQUENCE [LARGE SCALE GENOMIC DNA]</scope>
    <source>
        <strain evidence="3 4">S3790</strain>
    </source>
</reference>
<dbReference type="Proteomes" id="UP000307217">
    <property type="component" value="Unassembled WGS sequence"/>
</dbReference>
<dbReference type="EMBL" id="PNBX01000001">
    <property type="protein sequence ID" value="TMO70736.1"/>
    <property type="molecule type" value="Genomic_DNA"/>
</dbReference>
<evidence type="ECO:0000256" key="1">
    <source>
        <dbReference type="SAM" id="SignalP"/>
    </source>
</evidence>
<dbReference type="PANTHER" id="PTHR34700:SF4">
    <property type="entry name" value="PHAGE-LIKE ELEMENT PBSX PROTEIN XKDP"/>
    <property type="match status" value="1"/>
</dbReference>
<gene>
    <name evidence="3" type="ORF">CWC19_00385</name>
</gene>
<proteinExistence type="predicted"/>
<protein>
    <submittedName>
        <fullName evidence="3">Peptidoglycan-binding protein</fullName>
    </submittedName>
</protein>
<dbReference type="OrthoDB" id="9765158at2"/>
<dbReference type="PANTHER" id="PTHR34700">
    <property type="entry name" value="POTASSIUM BINDING PROTEIN KBP"/>
    <property type="match status" value="1"/>
</dbReference>
<feature type="domain" description="LysM" evidence="2">
    <location>
        <begin position="31"/>
        <end position="79"/>
    </location>
</feature>
<name>A0A5S3VEK6_9GAMM</name>
<dbReference type="Gene3D" id="3.10.350.10">
    <property type="entry name" value="LysM domain"/>
    <property type="match status" value="1"/>
</dbReference>
<evidence type="ECO:0000259" key="2">
    <source>
        <dbReference type="PROSITE" id="PS51782"/>
    </source>
</evidence>
<dbReference type="InterPro" id="IPR018392">
    <property type="entry name" value="LysM"/>
</dbReference>
<dbReference type="Pfam" id="PF01476">
    <property type="entry name" value="LysM"/>
    <property type="match status" value="1"/>
</dbReference>